<evidence type="ECO:0000313" key="4">
    <source>
        <dbReference type="EMBL" id="KEQ19393.1"/>
    </source>
</evidence>
<organism evidence="4 5">
    <name type="scientific">Endozoicomonas numazuensis</name>
    <dbReference type="NCBI Taxonomy" id="1137799"/>
    <lineage>
        <taxon>Bacteria</taxon>
        <taxon>Pseudomonadati</taxon>
        <taxon>Pseudomonadota</taxon>
        <taxon>Gammaproteobacteria</taxon>
        <taxon>Oceanospirillales</taxon>
        <taxon>Endozoicomonadaceae</taxon>
        <taxon>Endozoicomonas</taxon>
    </lineage>
</organism>
<keyword evidence="5" id="KW-1185">Reference proteome</keyword>
<keyword evidence="1" id="KW-0175">Coiled coil</keyword>
<proteinExistence type="predicted"/>
<reference evidence="4 5" key="1">
    <citation type="submission" date="2014-06" db="EMBL/GenBank/DDBJ databases">
        <title>Whole Genome Sequences of Three Symbiotic Endozoicomonas Bacteria.</title>
        <authorList>
            <person name="Neave M.J."/>
            <person name="Apprill A."/>
            <person name="Voolstra C.R."/>
        </authorList>
    </citation>
    <scope>NUCLEOTIDE SEQUENCE [LARGE SCALE GENOMIC DNA]</scope>
    <source>
        <strain evidence="4 5">DSM 25634</strain>
    </source>
</reference>
<dbReference type="Gene3D" id="6.10.250.3150">
    <property type="match status" value="1"/>
</dbReference>
<accession>A0A081NLS0</accession>
<dbReference type="AlphaFoldDB" id="A0A081NLS0"/>
<dbReference type="FunFam" id="2.70.70.10:FF:000003">
    <property type="entry name" value="Murein hydrolase activator EnvC"/>
    <property type="match status" value="1"/>
</dbReference>
<dbReference type="InterPro" id="IPR011055">
    <property type="entry name" value="Dup_hybrid_motif"/>
</dbReference>
<dbReference type="CDD" id="cd12797">
    <property type="entry name" value="M23_peptidase"/>
    <property type="match status" value="1"/>
</dbReference>
<feature type="domain" description="M23ase beta-sheet core" evidence="3">
    <location>
        <begin position="267"/>
        <end position="360"/>
    </location>
</feature>
<evidence type="ECO:0000256" key="1">
    <source>
        <dbReference type="SAM" id="Coils"/>
    </source>
</evidence>
<dbReference type="Gene3D" id="2.70.70.10">
    <property type="entry name" value="Glucose Permease (Domain IIA)"/>
    <property type="match status" value="1"/>
</dbReference>
<name>A0A081NLS0_9GAMM</name>
<gene>
    <name evidence="4" type="ORF">GZ78_05400</name>
</gene>
<evidence type="ECO:0000313" key="5">
    <source>
        <dbReference type="Proteomes" id="UP000028073"/>
    </source>
</evidence>
<feature type="region of interest" description="Disordered" evidence="2">
    <location>
        <begin position="1"/>
        <end position="23"/>
    </location>
</feature>
<dbReference type="SUPFAM" id="SSF51261">
    <property type="entry name" value="Duplicated hybrid motif"/>
    <property type="match status" value="1"/>
</dbReference>
<dbReference type="STRING" id="1137799.GZ78_05400"/>
<dbReference type="Pfam" id="PF01551">
    <property type="entry name" value="Peptidase_M23"/>
    <property type="match status" value="1"/>
</dbReference>
<dbReference type="EMBL" id="JOKH01000001">
    <property type="protein sequence ID" value="KEQ19393.1"/>
    <property type="molecule type" value="Genomic_DNA"/>
</dbReference>
<sequence>MFSYVNSEMAHAESVEKGSPKDQLEAINGDIEHLRKLLEKLNKERSSAERQLQSTETEMSQLQNSIRKIEKELKQGKTEIKKLQSRQKALTAQKNKEKDRIANSVRSVYLASRDNRLKLLLNQENPEEVSRHLTYLKHLQKAQLEAIETFEKTLAEIEDNKQQQQVLNNRLEEQQTILAQKQEQLIKSRSDRQQLISRINRQFQSNDRELDSLNQQKKQLEEVLAQLAARKPTNTQIQQSKGRLPWPVNGRVLYGFNQQRADTRIRWQGILISAATGTQVAAIHDGTVIFSDWLRGYGQLIIVDHGNNYLSLYAHNQWLLKKEGETVLAGEALALSGQSGGQTEPGVYLEIRHNGKPQNPVPWLARP</sequence>
<dbReference type="PANTHER" id="PTHR21666">
    <property type="entry name" value="PEPTIDASE-RELATED"/>
    <property type="match status" value="1"/>
</dbReference>
<feature type="coiled-coil region" evidence="1">
    <location>
        <begin position="140"/>
        <end position="230"/>
    </location>
</feature>
<evidence type="ECO:0000256" key="2">
    <source>
        <dbReference type="SAM" id="MobiDB-lite"/>
    </source>
</evidence>
<feature type="compositionally biased region" description="Basic and acidic residues" evidence="2">
    <location>
        <begin position="10"/>
        <end position="23"/>
    </location>
</feature>
<dbReference type="eggNOG" id="COG4942">
    <property type="taxonomic scope" value="Bacteria"/>
</dbReference>
<dbReference type="Proteomes" id="UP000028073">
    <property type="component" value="Unassembled WGS sequence"/>
</dbReference>
<dbReference type="GO" id="GO:0004222">
    <property type="term" value="F:metalloendopeptidase activity"/>
    <property type="evidence" value="ECO:0007669"/>
    <property type="project" value="TreeGrafter"/>
</dbReference>
<dbReference type="InterPro" id="IPR016047">
    <property type="entry name" value="M23ase_b-sheet_dom"/>
</dbReference>
<feature type="coiled-coil region" evidence="1">
    <location>
        <begin position="24"/>
        <end position="100"/>
    </location>
</feature>
<dbReference type="InterPro" id="IPR050570">
    <property type="entry name" value="Cell_wall_metabolism_enzyme"/>
</dbReference>
<dbReference type="PANTHER" id="PTHR21666:SF270">
    <property type="entry name" value="MUREIN HYDROLASE ACTIVATOR ENVC"/>
    <property type="match status" value="1"/>
</dbReference>
<comment type="caution">
    <text evidence="4">The sequence shown here is derived from an EMBL/GenBank/DDBJ whole genome shotgun (WGS) entry which is preliminary data.</text>
</comment>
<protein>
    <recommendedName>
        <fullName evidence="3">M23ase beta-sheet core domain-containing protein</fullName>
    </recommendedName>
</protein>
<evidence type="ECO:0000259" key="3">
    <source>
        <dbReference type="Pfam" id="PF01551"/>
    </source>
</evidence>